<name>A0A1T4SXT5_9HYPH</name>
<proteinExistence type="inferred from homology"/>
<dbReference type="GO" id="GO:0005829">
    <property type="term" value="C:cytosol"/>
    <property type="evidence" value="ECO:0007669"/>
    <property type="project" value="TreeGrafter"/>
</dbReference>
<evidence type="ECO:0000313" key="5">
    <source>
        <dbReference type="Proteomes" id="UP000190135"/>
    </source>
</evidence>
<keyword evidence="5" id="KW-1185">Reference proteome</keyword>
<dbReference type="Gene3D" id="3.40.50.360">
    <property type="match status" value="1"/>
</dbReference>
<dbReference type="SUPFAM" id="SSF52218">
    <property type="entry name" value="Flavoproteins"/>
    <property type="match status" value="1"/>
</dbReference>
<dbReference type="PANTHER" id="PTHR10204">
    <property type="entry name" value="NAD P H OXIDOREDUCTASE-RELATED"/>
    <property type="match status" value="1"/>
</dbReference>
<evidence type="ECO:0000259" key="3">
    <source>
        <dbReference type="Pfam" id="PF02525"/>
    </source>
</evidence>
<dbReference type="Proteomes" id="UP000190135">
    <property type="component" value="Unassembled WGS sequence"/>
</dbReference>
<dbReference type="PANTHER" id="PTHR10204:SF34">
    <property type="entry name" value="NAD(P)H DEHYDROGENASE [QUINONE] 1 ISOFORM 1"/>
    <property type="match status" value="1"/>
</dbReference>
<protein>
    <submittedName>
        <fullName evidence="4">Putative NADPH-quinone reductase (Modulator of drug activity B)</fullName>
    </submittedName>
</protein>
<dbReference type="RefSeq" id="WP_078709766.1">
    <property type="nucleotide sequence ID" value="NZ_FUXL01000015.1"/>
</dbReference>
<dbReference type="InterPro" id="IPR003680">
    <property type="entry name" value="Flavodoxin_fold"/>
</dbReference>
<dbReference type="GO" id="GO:0003955">
    <property type="term" value="F:NAD(P)H dehydrogenase (quinone) activity"/>
    <property type="evidence" value="ECO:0007669"/>
    <property type="project" value="TreeGrafter"/>
</dbReference>
<organism evidence="4 5">
    <name type="scientific">Consotaella salsifontis</name>
    <dbReference type="NCBI Taxonomy" id="1365950"/>
    <lineage>
        <taxon>Bacteria</taxon>
        <taxon>Pseudomonadati</taxon>
        <taxon>Pseudomonadota</taxon>
        <taxon>Alphaproteobacteria</taxon>
        <taxon>Hyphomicrobiales</taxon>
        <taxon>Aurantimonadaceae</taxon>
        <taxon>Consotaella</taxon>
    </lineage>
</organism>
<dbReference type="STRING" id="1365950.SAMN05428963_11543"/>
<accession>A0A1T4SXT5</accession>
<dbReference type="Pfam" id="PF02525">
    <property type="entry name" value="Flavodoxin_2"/>
    <property type="match status" value="1"/>
</dbReference>
<dbReference type="AlphaFoldDB" id="A0A1T4SXT5"/>
<evidence type="ECO:0000313" key="4">
    <source>
        <dbReference type="EMBL" id="SKA32728.1"/>
    </source>
</evidence>
<sequence>MAHVLLIQGHPDPDAQRLSRRLALAYQEGAEDGGHDVITLDLASLNFPMLRSTRDGDFSQAPGILRFAQDELRWCDHLGVFFPIWHGAMPALLKAFWEQVLRPGFAFELRGARVPRKLLDGRSARIVATMGMPALAFRLVHGAHGIAVLEKSVLGVSGFYPIRRTLIGRVEGIGEARLARYQKKLRRYGEAAF</sequence>
<reference evidence="4 5" key="1">
    <citation type="submission" date="2017-02" db="EMBL/GenBank/DDBJ databases">
        <authorList>
            <person name="Peterson S.W."/>
        </authorList>
    </citation>
    <scope>NUCLEOTIDE SEQUENCE [LARGE SCALE GENOMIC DNA]</scope>
    <source>
        <strain evidence="4 5">USBA 369</strain>
    </source>
</reference>
<feature type="domain" description="Flavodoxin-like fold" evidence="3">
    <location>
        <begin position="3"/>
        <end position="188"/>
    </location>
</feature>
<comment type="similarity">
    <text evidence="1">Belongs to the NAD(P)H dehydrogenase (quinone) family.</text>
</comment>
<evidence type="ECO:0000256" key="1">
    <source>
        <dbReference type="ARBA" id="ARBA00006252"/>
    </source>
</evidence>
<evidence type="ECO:0000256" key="2">
    <source>
        <dbReference type="ARBA" id="ARBA00023002"/>
    </source>
</evidence>
<keyword evidence="2" id="KW-0560">Oxidoreductase</keyword>
<dbReference type="InterPro" id="IPR029039">
    <property type="entry name" value="Flavoprotein-like_sf"/>
</dbReference>
<dbReference type="InterPro" id="IPR051545">
    <property type="entry name" value="NAD(P)H_dehydrogenase_qn"/>
</dbReference>
<dbReference type="OrthoDB" id="9798454at2"/>
<gene>
    <name evidence="4" type="ORF">SAMN05428963_11543</name>
</gene>
<dbReference type="EMBL" id="FUXL01000015">
    <property type="protein sequence ID" value="SKA32728.1"/>
    <property type="molecule type" value="Genomic_DNA"/>
</dbReference>